<evidence type="ECO:0000256" key="4">
    <source>
        <dbReference type="SAM" id="MobiDB-lite"/>
    </source>
</evidence>
<proteinExistence type="predicted"/>
<keyword evidence="7" id="KW-1185">Reference proteome</keyword>
<dbReference type="Gene3D" id="3.20.200.10">
    <property type="entry name" value="MHCK/EF2 kinase"/>
    <property type="match status" value="1"/>
</dbReference>
<evidence type="ECO:0000259" key="5">
    <source>
        <dbReference type="Pfam" id="PF02816"/>
    </source>
</evidence>
<dbReference type="SUPFAM" id="SSF56112">
    <property type="entry name" value="Protein kinase-like (PK-like)"/>
    <property type="match status" value="1"/>
</dbReference>
<dbReference type="InterPro" id="IPR011009">
    <property type="entry name" value="Kinase-like_dom_sf"/>
</dbReference>
<dbReference type="HOGENOM" id="CLU_408901_0_0_1"/>
<feature type="region of interest" description="Disordered" evidence="4">
    <location>
        <begin position="323"/>
        <end position="347"/>
    </location>
</feature>
<organism evidence="6 7">
    <name type="scientific">Sphaerobolus stellatus (strain SS14)</name>
    <dbReference type="NCBI Taxonomy" id="990650"/>
    <lineage>
        <taxon>Eukaryota</taxon>
        <taxon>Fungi</taxon>
        <taxon>Dikarya</taxon>
        <taxon>Basidiomycota</taxon>
        <taxon>Agaricomycotina</taxon>
        <taxon>Agaricomycetes</taxon>
        <taxon>Phallomycetidae</taxon>
        <taxon>Geastrales</taxon>
        <taxon>Sphaerobolaceae</taxon>
        <taxon>Sphaerobolus</taxon>
    </lineage>
</organism>
<dbReference type="EMBL" id="KN837172">
    <property type="protein sequence ID" value="KIJ37043.1"/>
    <property type="molecule type" value="Genomic_DNA"/>
</dbReference>
<name>A0A0C9U2K0_SPHS4</name>
<dbReference type="GO" id="GO:0005524">
    <property type="term" value="F:ATP binding"/>
    <property type="evidence" value="ECO:0007669"/>
    <property type="project" value="InterPro"/>
</dbReference>
<dbReference type="Pfam" id="PF02816">
    <property type="entry name" value="Alpha_kinase"/>
    <property type="match status" value="1"/>
</dbReference>
<dbReference type="InterPro" id="IPR004166">
    <property type="entry name" value="a-kinase_dom"/>
</dbReference>
<gene>
    <name evidence="6" type="ORF">M422DRAFT_781910</name>
</gene>
<keyword evidence="3" id="KW-0418">Kinase</keyword>
<dbReference type="OrthoDB" id="301415at2759"/>
<evidence type="ECO:0000256" key="3">
    <source>
        <dbReference type="ARBA" id="ARBA00022777"/>
    </source>
</evidence>
<feature type="region of interest" description="Disordered" evidence="4">
    <location>
        <begin position="265"/>
        <end position="307"/>
    </location>
</feature>
<dbReference type="GO" id="GO:0004674">
    <property type="term" value="F:protein serine/threonine kinase activity"/>
    <property type="evidence" value="ECO:0007669"/>
    <property type="project" value="UniProtKB-KW"/>
</dbReference>
<feature type="compositionally biased region" description="Low complexity" evidence="4">
    <location>
        <begin position="328"/>
        <end position="340"/>
    </location>
</feature>
<evidence type="ECO:0000256" key="1">
    <source>
        <dbReference type="ARBA" id="ARBA00022527"/>
    </source>
</evidence>
<keyword evidence="2" id="KW-0808">Transferase</keyword>
<keyword evidence="1" id="KW-0723">Serine/threonine-protein kinase</keyword>
<sequence>MPTCTGCGLILIRLSFNTECSRCIRKKGKSPTEILTIMKLNYCHACGDTKVEQSNEEVGDEQHDGLVLPSIDSLMVSARGHSANASEFRLECQPKNHGLQKATVYTSMKQDAHRKASRRANGATDISKSTTHTDIKFIVYLFYCEGSTKRPQKVSMNTIDFTCSPKTSLEKAIEGLLLTVPEGWAEAPATCRTPCPSCELDNVEFAMKESRTVNLESVRFKELFKTVGTLGKWFNDLTVANKLCIADIQRRSISLRLTLYYQDNDETTSSRKRNKQPSKAGAKRCRKSVDDEEEDEVSDKMEESMSENDSVIITHVTRSSTRAKAKVKSTASKSPIEEVPSPVPSLDALPKEKQVDDIIPFLSPYHCQPTFENSSYDMHSFKEIECIITSNGEMLLHQSRIIETVARWEATWGKGSRKWAFKGYLKDCCMALFQLGGLHYFSGIPDEFSQKVLQYELMSLMKANYHLGVFQHRAKHYNVSCPVCFLCLLLMVSLILSASLAIRFNAAGAFVGILEHDLSPTPSYGSPETRSMLNKTFLATLILEMSNRTEFRFTGRDGGGCSPSVCTEIDHIMTAFTHSVLVDSEHTVIVADLQGVFMNNGEWTHEDDGLKSINAFLRDHECNVYCTKLHLTGVSPLQVEPRHTEPIPAFASTTIKTVHTSRIDRLTLPSFQSLGVPLPSMTAAPASLRPITSAARRGSGPLRRGN</sequence>
<feature type="compositionally biased region" description="Basic residues" evidence="4">
    <location>
        <begin position="270"/>
        <end position="286"/>
    </location>
</feature>
<evidence type="ECO:0000313" key="6">
    <source>
        <dbReference type="EMBL" id="KIJ37043.1"/>
    </source>
</evidence>
<protein>
    <recommendedName>
        <fullName evidence="5">Alpha-type protein kinase domain-containing protein</fullName>
    </recommendedName>
</protein>
<dbReference type="AlphaFoldDB" id="A0A0C9U2K0"/>
<accession>A0A0C9U2K0</accession>
<reference evidence="6 7" key="1">
    <citation type="submission" date="2014-06" db="EMBL/GenBank/DDBJ databases">
        <title>Evolutionary Origins and Diversification of the Mycorrhizal Mutualists.</title>
        <authorList>
            <consortium name="DOE Joint Genome Institute"/>
            <consortium name="Mycorrhizal Genomics Consortium"/>
            <person name="Kohler A."/>
            <person name="Kuo A."/>
            <person name="Nagy L.G."/>
            <person name="Floudas D."/>
            <person name="Copeland A."/>
            <person name="Barry K.W."/>
            <person name="Cichocki N."/>
            <person name="Veneault-Fourrey C."/>
            <person name="LaButti K."/>
            <person name="Lindquist E.A."/>
            <person name="Lipzen A."/>
            <person name="Lundell T."/>
            <person name="Morin E."/>
            <person name="Murat C."/>
            <person name="Riley R."/>
            <person name="Ohm R."/>
            <person name="Sun H."/>
            <person name="Tunlid A."/>
            <person name="Henrissat B."/>
            <person name="Grigoriev I.V."/>
            <person name="Hibbett D.S."/>
            <person name="Martin F."/>
        </authorList>
    </citation>
    <scope>NUCLEOTIDE SEQUENCE [LARGE SCALE GENOMIC DNA]</scope>
    <source>
        <strain evidence="6 7">SS14</strain>
    </source>
</reference>
<feature type="domain" description="Alpha-type protein kinase" evidence="5">
    <location>
        <begin position="565"/>
        <end position="626"/>
    </location>
</feature>
<evidence type="ECO:0000256" key="2">
    <source>
        <dbReference type="ARBA" id="ARBA00022679"/>
    </source>
</evidence>
<feature type="region of interest" description="Disordered" evidence="4">
    <location>
        <begin position="687"/>
        <end position="706"/>
    </location>
</feature>
<dbReference type="Proteomes" id="UP000054279">
    <property type="component" value="Unassembled WGS sequence"/>
</dbReference>
<evidence type="ECO:0000313" key="7">
    <source>
        <dbReference type="Proteomes" id="UP000054279"/>
    </source>
</evidence>